<name>A0AAW0PHG9_9GOBI</name>
<evidence type="ECO:0000256" key="11">
    <source>
        <dbReference type="ARBA" id="ARBA00023065"/>
    </source>
</evidence>
<evidence type="ECO:0000256" key="14">
    <source>
        <dbReference type="ARBA" id="ARBA00023303"/>
    </source>
</evidence>
<dbReference type="GO" id="GO:0034703">
    <property type="term" value="C:cation channel complex"/>
    <property type="evidence" value="ECO:0007669"/>
    <property type="project" value="TreeGrafter"/>
</dbReference>
<feature type="compositionally biased region" description="Polar residues" evidence="17">
    <location>
        <begin position="60"/>
        <end position="94"/>
    </location>
</feature>
<dbReference type="Pfam" id="PF12796">
    <property type="entry name" value="Ank_2"/>
    <property type="match status" value="1"/>
</dbReference>
<dbReference type="Pfam" id="PF00520">
    <property type="entry name" value="Ion_trans"/>
    <property type="match status" value="1"/>
</dbReference>
<keyword evidence="2" id="KW-0813">Transport</keyword>
<evidence type="ECO:0000256" key="12">
    <source>
        <dbReference type="ARBA" id="ARBA00023136"/>
    </source>
</evidence>
<dbReference type="InterPro" id="IPR002153">
    <property type="entry name" value="TRPC_channel"/>
</dbReference>
<keyword evidence="6 18" id="KW-0812">Transmembrane</keyword>
<evidence type="ECO:0000256" key="13">
    <source>
        <dbReference type="ARBA" id="ARBA00023180"/>
    </source>
</evidence>
<feature type="compositionally biased region" description="Low complexity" evidence="17">
    <location>
        <begin position="22"/>
        <end position="38"/>
    </location>
</feature>
<evidence type="ECO:0000256" key="8">
    <source>
        <dbReference type="ARBA" id="ARBA00022837"/>
    </source>
</evidence>
<dbReference type="GO" id="GO:0051480">
    <property type="term" value="P:regulation of cytosolic calcium ion concentration"/>
    <property type="evidence" value="ECO:0007669"/>
    <property type="project" value="TreeGrafter"/>
</dbReference>
<dbReference type="GO" id="GO:0005886">
    <property type="term" value="C:plasma membrane"/>
    <property type="evidence" value="ECO:0007669"/>
    <property type="project" value="UniProtKB-SubCell"/>
</dbReference>
<evidence type="ECO:0000256" key="9">
    <source>
        <dbReference type="ARBA" id="ARBA00022989"/>
    </source>
</evidence>
<evidence type="ECO:0000256" key="18">
    <source>
        <dbReference type="SAM" id="Phobius"/>
    </source>
</evidence>
<dbReference type="Gene3D" id="1.10.287.70">
    <property type="match status" value="1"/>
</dbReference>
<keyword evidence="9 18" id="KW-1133">Transmembrane helix</keyword>
<evidence type="ECO:0000256" key="7">
    <source>
        <dbReference type="ARBA" id="ARBA00022737"/>
    </source>
</evidence>
<dbReference type="GO" id="GO:0070679">
    <property type="term" value="F:inositol 1,4,5 trisphosphate binding"/>
    <property type="evidence" value="ECO:0007669"/>
    <property type="project" value="TreeGrafter"/>
</dbReference>
<feature type="transmembrane region" description="Helical" evidence="18">
    <location>
        <begin position="626"/>
        <end position="648"/>
    </location>
</feature>
<reference evidence="21" key="1">
    <citation type="submission" date="2024-04" db="EMBL/GenBank/DDBJ databases">
        <title>Salinicola lusitanus LLJ914,a marine bacterium isolated from the Okinawa Trough.</title>
        <authorList>
            <person name="Li J."/>
        </authorList>
    </citation>
    <scope>NUCLEOTIDE SEQUENCE [LARGE SCALE GENOMIC DNA]</scope>
</reference>
<keyword evidence="13" id="KW-0325">Glycoprotein</keyword>
<dbReference type="InterPro" id="IPR013555">
    <property type="entry name" value="TRP_dom"/>
</dbReference>
<keyword evidence="8" id="KW-0106">Calcium</keyword>
<keyword evidence="14" id="KW-0407">Ion channel</keyword>
<dbReference type="PANTHER" id="PTHR10117:SF9">
    <property type="entry name" value="SHORT TRANSIENT RECEPTOR POTENTIAL CHANNEL 7"/>
    <property type="match status" value="1"/>
</dbReference>
<evidence type="ECO:0000313" key="21">
    <source>
        <dbReference type="Proteomes" id="UP001460270"/>
    </source>
</evidence>
<keyword evidence="3" id="KW-1003">Cell membrane</keyword>
<dbReference type="Proteomes" id="UP001460270">
    <property type="component" value="Unassembled WGS sequence"/>
</dbReference>
<evidence type="ECO:0000313" key="20">
    <source>
        <dbReference type="EMBL" id="KAK7919029.1"/>
    </source>
</evidence>
<evidence type="ECO:0000256" key="10">
    <source>
        <dbReference type="ARBA" id="ARBA00023043"/>
    </source>
</evidence>
<comment type="caution">
    <text evidence="20">The sequence shown here is derived from an EMBL/GenBank/DDBJ whole genome shotgun (WGS) entry which is preliminary data.</text>
</comment>
<feature type="transmembrane region" description="Helical" evidence="18">
    <location>
        <begin position="540"/>
        <end position="560"/>
    </location>
</feature>
<protein>
    <recommendedName>
        <fullName evidence="19">Transient receptor ion channel domain-containing protein</fullName>
    </recommendedName>
</protein>
<dbReference type="PANTHER" id="PTHR10117">
    <property type="entry name" value="TRANSIENT RECEPTOR POTENTIAL CHANNEL"/>
    <property type="match status" value="1"/>
</dbReference>
<dbReference type="GO" id="GO:0015279">
    <property type="term" value="F:store-operated calcium channel activity"/>
    <property type="evidence" value="ECO:0007669"/>
    <property type="project" value="TreeGrafter"/>
</dbReference>
<comment type="subcellular location">
    <subcellularLocation>
        <location evidence="1">Cell membrane</location>
        <topology evidence="1">Multi-pass membrane protein</topology>
    </subcellularLocation>
</comment>
<dbReference type="GO" id="GO:0007338">
    <property type="term" value="P:single fertilization"/>
    <property type="evidence" value="ECO:0007669"/>
    <property type="project" value="TreeGrafter"/>
</dbReference>
<dbReference type="SMART" id="SM00248">
    <property type="entry name" value="ANK"/>
    <property type="match status" value="3"/>
</dbReference>
<organism evidence="20 21">
    <name type="scientific">Mugilogobius chulae</name>
    <name type="common">yellowstripe goby</name>
    <dbReference type="NCBI Taxonomy" id="88201"/>
    <lineage>
        <taxon>Eukaryota</taxon>
        <taxon>Metazoa</taxon>
        <taxon>Chordata</taxon>
        <taxon>Craniata</taxon>
        <taxon>Vertebrata</taxon>
        <taxon>Euteleostomi</taxon>
        <taxon>Actinopterygii</taxon>
        <taxon>Neopterygii</taxon>
        <taxon>Teleostei</taxon>
        <taxon>Neoteleostei</taxon>
        <taxon>Acanthomorphata</taxon>
        <taxon>Gobiaria</taxon>
        <taxon>Gobiiformes</taxon>
        <taxon>Gobioidei</taxon>
        <taxon>Gobiidae</taxon>
        <taxon>Gobionellinae</taxon>
        <taxon>Mugilogobius</taxon>
    </lineage>
</organism>
<feature type="region of interest" description="Disordered" evidence="17">
    <location>
        <begin position="1"/>
        <end position="94"/>
    </location>
</feature>
<keyword evidence="7" id="KW-0677">Repeat</keyword>
<feature type="transmembrane region" description="Helical" evidence="18">
    <location>
        <begin position="509"/>
        <end position="528"/>
    </location>
</feature>
<keyword evidence="12 18" id="KW-0472">Membrane</keyword>
<evidence type="ECO:0000256" key="4">
    <source>
        <dbReference type="ARBA" id="ARBA00022568"/>
    </source>
</evidence>
<evidence type="ECO:0000256" key="6">
    <source>
        <dbReference type="ARBA" id="ARBA00022692"/>
    </source>
</evidence>
<proteinExistence type="predicted"/>
<dbReference type="SMART" id="SM01420">
    <property type="entry name" value="TRP_2"/>
    <property type="match status" value="1"/>
</dbReference>
<feature type="repeat" description="ANK" evidence="16">
    <location>
        <begin position="319"/>
        <end position="351"/>
    </location>
</feature>
<dbReference type="FunFam" id="1.10.287.70:FF:000041">
    <property type="entry name" value="Transient receptor potential cation channel subfamily C member 7"/>
    <property type="match status" value="1"/>
</dbReference>
<sequence length="990" mass="113134">MSDEGEESDGGRARLSESPSTPRSLGHPRGSPSSPRPLDLFSSASPLLGDTDPPYLASPESLNPTVQSKDLDYSTQFTPPKFCQSNEDTSSPFASRQDVSLNAVYEHYDDPFPKWRGRGAANAERFQHRGQRLHRAPELADYGNHYGVDQIDVDFRAENRQAVEAMHRRHTTLREKGRRQAVRGPAYMFNERGSALTAEEERFLDAAEYGNIPVVRKMLEESKTLNFNCVDYMGQNALQLAVGNEHLEVTELLLKKEGLARIGDGLLLAISKGYVRIVEAILAHSAFGGGLRLAVCPIEQEMRDDDFYAYDEDGTRFSHDITPIILAAHCQEYEIVHILLTKGARIERPHDYFCKCDECLDKQKKDSFSHSRSRMNAYKGLASAAYLSLSSEDPVLTALELSNELARLANIETEFKNDYRKLSMQCKDFVVGVLDLCRDTEEVEAILNGDVDLCPPSAYNRPCLSRVKLAIKYEVKKFVAHPNCQQQLLTIWYENLPGLRQQSIGVKCWTVLGVTVGLPFLAIAYWIVPCSKLGQILRSPFMKFVAHAVSFTIFLGLLVINASDRFEGVKNLPNETITDHPRQVFRVKTTQFSWTEMLIMKWVLGMIWSECKEIWSDGPREYVLHLWNVLDFGMLSIFVASFTARFMAFLKATKAQQYVDMHVPDDDLSNASLPDEVAYFTYARNKWRPSDPRSSPRACTPLLWCSVSHISLGRTVKDIFKFMVIFIMVFVAFMIGMFNLYSYYLGAKYNPAFTTVEESFKTLFWSIFGLSEVISVVLKYDHKFIENIGYVLYGVYNVTMVVVLLNMLIAMINSSYQEIEEDADVEWKFARAKLWLSYFDEGRTLPAPFNLVPSPKSFYYMVLRIKSCLVHMCKANGHHNELEMGMLNSQNKDERFRTYPRPGEEFMPRKSRKHPTRYQKIMKRLIKRYVLKAQVDRESDEVNEGELKEIKQDISSLRYELLEEKSQAAGELALLIQQLGDKFGKNTMRH</sequence>
<evidence type="ECO:0000256" key="15">
    <source>
        <dbReference type="ARBA" id="ARBA00036634"/>
    </source>
</evidence>
<keyword evidence="10 16" id="KW-0040">ANK repeat</keyword>
<evidence type="ECO:0000256" key="5">
    <source>
        <dbReference type="ARBA" id="ARBA00022673"/>
    </source>
</evidence>
<evidence type="ECO:0000259" key="19">
    <source>
        <dbReference type="SMART" id="SM01420"/>
    </source>
</evidence>
<dbReference type="SUPFAM" id="SSF48403">
    <property type="entry name" value="Ankyrin repeat"/>
    <property type="match status" value="1"/>
</dbReference>
<feature type="transmembrane region" description="Helical" evidence="18">
    <location>
        <begin position="719"/>
        <end position="742"/>
    </location>
</feature>
<keyword evidence="5" id="KW-0107">Calcium channel</keyword>
<dbReference type="AlphaFoldDB" id="A0AAW0PHG9"/>
<dbReference type="Pfam" id="PF08344">
    <property type="entry name" value="TRP_2"/>
    <property type="match status" value="1"/>
</dbReference>
<evidence type="ECO:0000256" key="2">
    <source>
        <dbReference type="ARBA" id="ARBA00022448"/>
    </source>
</evidence>
<dbReference type="InterPro" id="IPR002110">
    <property type="entry name" value="Ankyrin_rpt"/>
</dbReference>
<evidence type="ECO:0000256" key="17">
    <source>
        <dbReference type="SAM" id="MobiDB-lite"/>
    </source>
</evidence>
<dbReference type="InterPro" id="IPR036770">
    <property type="entry name" value="Ankyrin_rpt-contain_sf"/>
</dbReference>
<dbReference type="InterPro" id="IPR005821">
    <property type="entry name" value="Ion_trans_dom"/>
</dbReference>
<dbReference type="PRINTS" id="PR01097">
    <property type="entry name" value="TRNSRECEPTRP"/>
</dbReference>
<gene>
    <name evidence="20" type="ORF">WMY93_010313</name>
</gene>
<evidence type="ECO:0000256" key="1">
    <source>
        <dbReference type="ARBA" id="ARBA00004651"/>
    </source>
</evidence>
<dbReference type="EMBL" id="JBBPFD010000007">
    <property type="protein sequence ID" value="KAK7919029.1"/>
    <property type="molecule type" value="Genomic_DNA"/>
</dbReference>
<keyword evidence="11" id="KW-0406">Ion transport</keyword>
<dbReference type="Gene3D" id="1.25.40.20">
    <property type="entry name" value="Ankyrin repeat-containing domain"/>
    <property type="match status" value="1"/>
</dbReference>
<accession>A0AAW0PHG9</accession>
<dbReference type="NCBIfam" id="TIGR00870">
    <property type="entry name" value="trp"/>
    <property type="match status" value="1"/>
</dbReference>
<dbReference type="FunFam" id="1.25.40.20:FF:000157">
    <property type="entry name" value="short transient receptor potential channel 6 isoform X1"/>
    <property type="match status" value="1"/>
</dbReference>
<keyword evidence="21" id="KW-1185">Reference proteome</keyword>
<evidence type="ECO:0000256" key="3">
    <source>
        <dbReference type="ARBA" id="ARBA00022475"/>
    </source>
</evidence>
<keyword evidence="4" id="KW-0109">Calcium transport</keyword>
<feature type="domain" description="Transient receptor ion channel" evidence="19">
    <location>
        <begin position="354"/>
        <end position="416"/>
    </location>
</feature>
<comment type="catalytic activity">
    <reaction evidence="15">
        <text>Ca(2+)(in) = Ca(2+)(out)</text>
        <dbReference type="Rhea" id="RHEA:29671"/>
        <dbReference type="ChEBI" id="CHEBI:29108"/>
    </reaction>
</comment>
<feature type="transmembrane region" description="Helical" evidence="18">
    <location>
        <begin position="790"/>
        <end position="812"/>
    </location>
</feature>
<dbReference type="PROSITE" id="PS50088">
    <property type="entry name" value="ANK_REPEAT"/>
    <property type="match status" value="1"/>
</dbReference>
<evidence type="ECO:0000256" key="16">
    <source>
        <dbReference type="PROSITE-ProRule" id="PRU00023"/>
    </source>
</evidence>